<protein>
    <submittedName>
        <fullName evidence="2">VOC family protein</fullName>
    </submittedName>
</protein>
<proteinExistence type="predicted"/>
<reference evidence="2" key="1">
    <citation type="submission" date="2022-10" db="EMBL/GenBank/DDBJ databases">
        <title>Streptomyces beihaiensis sp. nov., a chitin degrading actinobacterium, isolated from shrimp pond soil.</title>
        <authorList>
            <person name="Xie J."/>
            <person name="Shen N."/>
        </authorList>
    </citation>
    <scope>NUCLEOTIDE SEQUENCE</scope>
    <source>
        <strain evidence="2">GXMU-J5</strain>
    </source>
</reference>
<dbReference type="InterPro" id="IPR052164">
    <property type="entry name" value="Anthracycline_SecMetBiosynth"/>
</dbReference>
<dbReference type="SUPFAM" id="SSF54593">
    <property type="entry name" value="Glyoxalase/Bleomycin resistance protein/Dihydroxybiphenyl dioxygenase"/>
    <property type="match status" value="2"/>
</dbReference>
<gene>
    <name evidence="2" type="ORF">OFY01_02170</name>
</gene>
<evidence type="ECO:0000313" key="3">
    <source>
        <dbReference type="Proteomes" id="UP001163064"/>
    </source>
</evidence>
<keyword evidence="3" id="KW-1185">Reference proteome</keyword>
<organism evidence="2 3">
    <name type="scientific">Streptomyces beihaiensis</name>
    <dbReference type="NCBI Taxonomy" id="2984495"/>
    <lineage>
        <taxon>Bacteria</taxon>
        <taxon>Bacillati</taxon>
        <taxon>Actinomycetota</taxon>
        <taxon>Actinomycetes</taxon>
        <taxon>Kitasatosporales</taxon>
        <taxon>Streptomycetaceae</taxon>
        <taxon>Streptomyces</taxon>
    </lineage>
</organism>
<accession>A0ABT3TNG4</accession>
<dbReference type="PROSITE" id="PS51819">
    <property type="entry name" value="VOC"/>
    <property type="match status" value="2"/>
</dbReference>
<dbReference type="Proteomes" id="UP001163064">
    <property type="component" value="Unassembled WGS sequence"/>
</dbReference>
<dbReference type="PANTHER" id="PTHR33993:SF10">
    <property type="entry name" value="CONSERVED PROTEIN"/>
    <property type="match status" value="1"/>
</dbReference>
<evidence type="ECO:0000259" key="1">
    <source>
        <dbReference type="PROSITE" id="PS51819"/>
    </source>
</evidence>
<dbReference type="RefSeq" id="WP_266595747.1">
    <property type="nucleotide sequence ID" value="NZ_JAPHNL010000012.1"/>
</dbReference>
<dbReference type="EMBL" id="JAPHNL010000012">
    <property type="protein sequence ID" value="MCX3058595.1"/>
    <property type="molecule type" value="Genomic_DNA"/>
</dbReference>
<sequence length="263" mass="27763">MITTEFVPGAPDWIDLTTFDVEAATRFYGGVFGWKFASAGPEAGGYGMFRRGGRTVAGAMAVPAGQAPPAWNLYFHTTDADATAEVVEQAGGKVCHPPQDVFEEGRVAVCADPSGAAFGLWQPKNTKGFEYATGDGGLNWAQLHTADVDAAKRFYTDVFGWGTFDIEFPGGLYTSVNPAGAGPDSMFGGIVPLESDPAEASAGSHWTLYFHVSDVDAAADRARELGGTVRTEPFNLAKVGRIAKLADPSGARFAVIKGDPEQE</sequence>
<dbReference type="PANTHER" id="PTHR33993">
    <property type="entry name" value="GLYOXALASE-RELATED"/>
    <property type="match status" value="1"/>
</dbReference>
<dbReference type="InterPro" id="IPR037523">
    <property type="entry name" value="VOC_core"/>
</dbReference>
<dbReference type="Gene3D" id="3.10.180.10">
    <property type="entry name" value="2,3-Dihydroxybiphenyl 1,2-Dioxygenase, domain 1"/>
    <property type="match status" value="2"/>
</dbReference>
<dbReference type="CDD" id="cd07247">
    <property type="entry name" value="SgaA_N_like"/>
    <property type="match status" value="2"/>
</dbReference>
<comment type="caution">
    <text evidence="2">The sequence shown here is derived from an EMBL/GenBank/DDBJ whole genome shotgun (WGS) entry which is preliminary data.</text>
</comment>
<evidence type="ECO:0000313" key="2">
    <source>
        <dbReference type="EMBL" id="MCX3058595.1"/>
    </source>
</evidence>
<feature type="domain" description="VOC" evidence="1">
    <location>
        <begin position="137"/>
        <end position="258"/>
    </location>
</feature>
<feature type="domain" description="VOC" evidence="1">
    <location>
        <begin position="10"/>
        <end position="123"/>
    </location>
</feature>
<name>A0ABT3TNG4_9ACTN</name>
<dbReference type="InterPro" id="IPR004360">
    <property type="entry name" value="Glyas_Fos-R_dOase_dom"/>
</dbReference>
<dbReference type="Pfam" id="PF00903">
    <property type="entry name" value="Glyoxalase"/>
    <property type="match status" value="2"/>
</dbReference>
<dbReference type="InterPro" id="IPR029068">
    <property type="entry name" value="Glyas_Bleomycin-R_OHBP_Dase"/>
</dbReference>